<gene>
    <name evidence="2" type="ORF">LCPAC104_01050</name>
</gene>
<protein>
    <recommendedName>
        <fullName evidence="1">Glucose/Sorbosone dehydrogenase domain-containing protein</fullName>
    </recommendedName>
</protein>
<dbReference type="Gene3D" id="3.30.450.150">
    <property type="entry name" value="Haem-degrading domain"/>
    <property type="match status" value="1"/>
</dbReference>
<accession>A0A481Z663</accession>
<dbReference type="PANTHER" id="PTHR19328:SF75">
    <property type="entry name" value="ALDOSE SUGAR DEHYDROGENASE YLII"/>
    <property type="match status" value="1"/>
</dbReference>
<dbReference type="Pfam" id="PF07995">
    <property type="entry name" value="GSDH"/>
    <property type="match status" value="1"/>
</dbReference>
<dbReference type="SUPFAM" id="SSF50952">
    <property type="entry name" value="Soluble quinoprotein glucose dehydrogenase"/>
    <property type="match status" value="1"/>
</dbReference>
<dbReference type="InterPro" id="IPR011041">
    <property type="entry name" value="Quinoprot_gluc/sorb_DH_b-prop"/>
</dbReference>
<organism evidence="2">
    <name type="scientific">Pithovirus LCPAC104</name>
    <dbReference type="NCBI Taxonomy" id="2506589"/>
    <lineage>
        <taxon>Viruses</taxon>
        <taxon>Pithoviruses</taxon>
    </lineage>
</organism>
<dbReference type="InterPro" id="IPR005624">
    <property type="entry name" value="PduO/GlcC-like"/>
</dbReference>
<reference evidence="2" key="1">
    <citation type="journal article" date="2019" name="MBio">
        <title>Virus Genomes from Deep Sea Sediments Expand the Ocean Megavirome and Support Independent Origins of Viral Gigantism.</title>
        <authorList>
            <person name="Backstrom D."/>
            <person name="Yutin N."/>
            <person name="Jorgensen S.L."/>
            <person name="Dharamshi J."/>
            <person name="Homa F."/>
            <person name="Zaremba-Niedwiedzka K."/>
            <person name="Spang A."/>
            <person name="Wolf Y.I."/>
            <person name="Koonin E.V."/>
            <person name="Ettema T.J."/>
        </authorList>
    </citation>
    <scope>NUCLEOTIDE SEQUENCE</scope>
</reference>
<dbReference type="InterPro" id="IPR038084">
    <property type="entry name" value="PduO/GlcC-like_sf"/>
</dbReference>
<evidence type="ECO:0000259" key="1">
    <source>
        <dbReference type="Pfam" id="PF07995"/>
    </source>
</evidence>
<proteinExistence type="predicted"/>
<dbReference type="Gene3D" id="2.120.10.30">
    <property type="entry name" value="TolB, C-terminal domain"/>
    <property type="match status" value="1"/>
</dbReference>
<sequence>MKLFKKDLIISIKMENISLKEIYSNQDGITNVSFEPDNLNYMYILMKTGKIIKLNTTTSNEEIFLDLSKEINELYDKKPFKLDFADERGLLNIIFHPEYNKSGSLFKGVFIVFSSMLNNNNFYDERYKKFILEPDHMSCVSQYVYKGDNIETMKTRRIIFCVPQPEANHNGGSMAFGPDGYLWLGFGDGGGANDEHGILIDKKDKESFLGFAQNPFVHHGKILRIEVIPPMDQAVKYKIPNDNPFVNDKQWLKEIVGYGFRNPWRFSFDSEGRLFVADVGQNRFESIKLITDLGKNHGWRAIEGKEIFNKTLFEYLEEKNIVYPIISYPRNLGHAITGVILNEKSNIPELKNKLLFVDYKGNIFYGWEKNNKWKYKIIGDAGILIFSLNQNTNNGNIYITGYDKDKNMGVVKQIISSREAFLTEEDILKIKERCINSANKTKSDLRKNRTCKMQIAIIRLGNKKSTLIHSMEDAWQGSIDIAKGKAFTSMAFSSNENAFTSRTIGVLSGDGTLLNIGNSNKKGVIIEFPGGVPLYKTNKNNVYVLVGGLGISGDSVNNDELVVRYGSDGFKAPNDIRNSPFYGN</sequence>
<dbReference type="PANTHER" id="PTHR19328">
    <property type="entry name" value="HEDGEHOG-INTERACTING PROTEIN"/>
    <property type="match status" value="1"/>
</dbReference>
<dbReference type="InterPro" id="IPR012938">
    <property type="entry name" value="Glc/Sorbosone_DH"/>
</dbReference>
<evidence type="ECO:0000313" key="2">
    <source>
        <dbReference type="EMBL" id="QBK90609.1"/>
    </source>
</evidence>
<name>A0A481Z663_9VIRU</name>
<dbReference type="SUPFAM" id="SSF143744">
    <property type="entry name" value="GlcG-like"/>
    <property type="match status" value="1"/>
</dbReference>
<dbReference type="InterPro" id="IPR011042">
    <property type="entry name" value="6-blade_b-propeller_TolB-like"/>
</dbReference>
<dbReference type="Pfam" id="PF03928">
    <property type="entry name" value="HbpS-like"/>
    <property type="match status" value="1"/>
</dbReference>
<dbReference type="EMBL" id="MK500494">
    <property type="protein sequence ID" value="QBK90609.1"/>
    <property type="molecule type" value="Genomic_DNA"/>
</dbReference>
<feature type="domain" description="Glucose/Sorbosone dehydrogenase" evidence="1">
    <location>
        <begin position="79"/>
        <end position="358"/>
    </location>
</feature>